<proteinExistence type="predicted"/>
<feature type="region of interest" description="Disordered" evidence="1">
    <location>
        <begin position="1"/>
        <end position="79"/>
    </location>
</feature>
<sequence length="79" mass="8719">MPALKGCWQAKPGAGEGKTLTKKSNKSLGANRRGKFPSHPDHGCRRSDKARQGLSVQERQWTKDTKKAQKACFPIGNKK</sequence>
<dbReference type="Proteomes" id="UP000237105">
    <property type="component" value="Unassembled WGS sequence"/>
</dbReference>
<evidence type="ECO:0000313" key="3">
    <source>
        <dbReference type="Proteomes" id="UP000237105"/>
    </source>
</evidence>
<feature type="compositionally biased region" description="Basic and acidic residues" evidence="1">
    <location>
        <begin position="38"/>
        <end position="51"/>
    </location>
</feature>
<evidence type="ECO:0000256" key="1">
    <source>
        <dbReference type="SAM" id="MobiDB-lite"/>
    </source>
</evidence>
<evidence type="ECO:0000313" key="2">
    <source>
        <dbReference type="EMBL" id="PON48353.1"/>
    </source>
</evidence>
<keyword evidence="3" id="KW-1185">Reference proteome</keyword>
<reference evidence="3" key="1">
    <citation type="submission" date="2016-06" db="EMBL/GenBank/DDBJ databases">
        <title>Parallel loss of symbiosis genes in relatives of nitrogen-fixing non-legume Parasponia.</title>
        <authorList>
            <person name="Van Velzen R."/>
            <person name="Holmer R."/>
            <person name="Bu F."/>
            <person name="Rutten L."/>
            <person name="Van Zeijl A."/>
            <person name="Liu W."/>
            <person name="Santuari L."/>
            <person name="Cao Q."/>
            <person name="Sharma T."/>
            <person name="Shen D."/>
            <person name="Roswanjaya Y."/>
            <person name="Wardhani T."/>
            <person name="Kalhor M.S."/>
            <person name="Jansen J."/>
            <person name="Van den Hoogen J."/>
            <person name="Gungor B."/>
            <person name="Hartog M."/>
            <person name="Hontelez J."/>
            <person name="Verver J."/>
            <person name="Yang W.-C."/>
            <person name="Schijlen E."/>
            <person name="Repin R."/>
            <person name="Schilthuizen M."/>
            <person name="Schranz E."/>
            <person name="Heidstra R."/>
            <person name="Miyata K."/>
            <person name="Fedorova E."/>
            <person name="Kohlen W."/>
            <person name="Bisseling T."/>
            <person name="Smit S."/>
            <person name="Geurts R."/>
        </authorList>
    </citation>
    <scope>NUCLEOTIDE SEQUENCE [LARGE SCALE GENOMIC DNA]</scope>
    <source>
        <strain evidence="3">cv. WU1-14</strain>
    </source>
</reference>
<organism evidence="2 3">
    <name type="scientific">Parasponia andersonii</name>
    <name type="common">Sponia andersonii</name>
    <dbReference type="NCBI Taxonomy" id="3476"/>
    <lineage>
        <taxon>Eukaryota</taxon>
        <taxon>Viridiplantae</taxon>
        <taxon>Streptophyta</taxon>
        <taxon>Embryophyta</taxon>
        <taxon>Tracheophyta</taxon>
        <taxon>Spermatophyta</taxon>
        <taxon>Magnoliopsida</taxon>
        <taxon>eudicotyledons</taxon>
        <taxon>Gunneridae</taxon>
        <taxon>Pentapetalae</taxon>
        <taxon>rosids</taxon>
        <taxon>fabids</taxon>
        <taxon>Rosales</taxon>
        <taxon>Cannabaceae</taxon>
        <taxon>Parasponia</taxon>
    </lineage>
</organism>
<protein>
    <submittedName>
        <fullName evidence="2">Uncharacterized protein</fullName>
    </submittedName>
</protein>
<accession>A0A2P5BHX8</accession>
<dbReference type="AlphaFoldDB" id="A0A2P5BHX8"/>
<dbReference type="EMBL" id="JXTB01000278">
    <property type="protein sequence ID" value="PON48353.1"/>
    <property type="molecule type" value="Genomic_DNA"/>
</dbReference>
<comment type="caution">
    <text evidence="2">The sequence shown here is derived from an EMBL/GenBank/DDBJ whole genome shotgun (WGS) entry which is preliminary data.</text>
</comment>
<gene>
    <name evidence="2" type="ORF">PanWU01x14_237480</name>
</gene>
<name>A0A2P5BHX8_PARAD</name>